<accession>A0A411B118</accession>
<proteinExistence type="predicted"/>
<evidence type="ECO:0000313" key="3">
    <source>
        <dbReference type="EMBL" id="QAX94045.1"/>
    </source>
</evidence>
<feature type="transmembrane region" description="Helical" evidence="2">
    <location>
        <begin position="42"/>
        <end position="61"/>
    </location>
</feature>
<feature type="region of interest" description="Disordered" evidence="1">
    <location>
        <begin position="138"/>
        <end position="192"/>
    </location>
</feature>
<name>A0A411B118_9CAUD</name>
<feature type="compositionally biased region" description="Basic and acidic residues" evidence="1">
    <location>
        <begin position="181"/>
        <end position="192"/>
    </location>
</feature>
<dbReference type="EMBL" id="MK450426">
    <property type="protein sequence ID" value="QAX94045.1"/>
    <property type="molecule type" value="Genomic_DNA"/>
</dbReference>
<gene>
    <name evidence="3" type="primary">50</name>
    <name evidence="3" type="ORF">SEA_EURATIS_50</name>
</gene>
<dbReference type="Proteomes" id="UP000290796">
    <property type="component" value="Segment"/>
</dbReference>
<keyword evidence="2" id="KW-1133">Transmembrane helix</keyword>
<sequence length="226" mass="25080">MDTKAIKRTRRVLVGGRWFLIIGLVFYSAMTTTPFVARHSEWQWSGWVLGLIVDAAFIMALSAESTLAKYGVRGLGRWPAAFRWVTGLSSTFLNVWLSIESHDWVGVAVHLIAPALVMLLAEVGPVYMAALADAEAKALSMPEPEPTKPEPTEPEPEYEPEPVQETLPEPEPEPESTTRLSNKEADEIIEKGWRHRVDPIQVAAAAGRHPATVRRKYKELDAALSV</sequence>
<keyword evidence="2" id="KW-0812">Transmembrane</keyword>
<evidence type="ECO:0000313" key="4">
    <source>
        <dbReference type="Proteomes" id="UP000290796"/>
    </source>
</evidence>
<evidence type="ECO:0000256" key="2">
    <source>
        <dbReference type="SAM" id="Phobius"/>
    </source>
</evidence>
<protein>
    <submittedName>
        <fullName evidence="3">Uncharacterized protein</fullName>
    </submittedName>
</protein>
<feature type="transmembrane region" description="Helical" evidence="2">
    <location>
        <begin position="12"/>
        <end position="30"/>
    </location>
</feature>
<evidence type="ECO:0000256" key="1">
    <source>
        <dbReference type="SAM" id="MobiDB-lite"/>
    </source>
</evidence>
<feature type="transmembrane region" description="Helical" evidence="2">
    <location>
        <begin position="111"/>
        <end position="132"/>
    </location>
</feature>
<keyword evidence="2" id="KW-0472">Membrane</keyword>
<organism evidence="3 4">
    <name type="scientific">Streptomyces phage Euratis</name>
    <dbReference type="NCBI Taxonomy" id="2510569"/>
    <lineage>
        <taxon>Viruses</taxon>
        <taxon>Duplodnaviria</taxon>
        <taxon>Heunggongvirae</taxon>
        <taxon>Uroviricota</taxon>
        <taxon>Caudoviricetes</taxon>
        <taxon>Colingsworthviridae</taxon>
        <taxon>Vashvirus</taxon>
        <taxon>Vashvirus euratis</taxon>
    </lineage>
</organism>
<feature type="transmembrane region" description="Helical" evidence="2">
    <location>
        <begin position="81"/>
        <end position="99"/>
    </location>
</feature>
<keyword evidence="4" id="KW-1185">Reference proteome</keyword>
<feature type="compositionally biased region" description="Acidic residues" evidence="1">
    <location>
        <begin position="152"/>
        <end position="174"/>
    </location>
</feature>
<reference evidence="3 4" key="1">
    <citation type="submission" date="2019-01" db="EMBL/GenBank/DDBJ databases">
        <authorList>
            <person name="Russe A."/>
            <person name="Sprabary S.L."/>
            <person name="Nayek S."/>
            <person name="Klug H.M."/>
            <person name="Layton S.R."/>
            <person name="Kim T."/>
            <person name="Hughes L.E."/>
            <person name="Garlena R.A."/>
            <person name="Russell D.A."/>
            <person name="Pope W.H."/>
            <person name="Jacobs-Sera D."/>
            <person name="Hatfull G.F."/>
        </authorList>
    </citation>
    <scope>NUCLEOTIDE SEQUENCE [LARGE SCALE GENOMIC DNA]</scope>
</reference>